<name>A0A0D8J6R3_9BACT</name>
<dbReference type="UniPathway" id="UPA00219"/>
<dbReference type="Gene3D" id="3.40.50.2000">
    <property type="entry name" value="Glycogen Phosphorylase B"/>
    <property type="match status" value="2"/>
</dbReference>
<dbReference type="PATRIC" id="fig|1544798.3.peg.3778"/>
<comment type="catalytic activity">
    <reaction evidence="10">
        <text>di-trans,octa-cis-undecaprenyl diphospho-N-acetyl-alpha-D-muramoyl-L-alanyl-D-glutamyl-meso-2,6-diaminopimeloyl-D-alanyl-D-alanine + UDP-N-acetyl-alpha-D-glucosamine = di-trans,octa-cis-undecaprenyl diphospho-[N-acetyl-alpha-D-glucosaminyl-(1-&gt;4)]-N-acetyl-alpha-D-muramoyl-L-alanyl-D-glutamyl-meso-2,6-diaminopimeloyl-D-alanyl-D-alanine + UDP + H(+)</text>
        <dbReference type="Rhea" id="RHEA:31227"/>
        <dbReference type="ChEBI" id="CHEBI:15378"/>
        <dbReference type="ChEBI" id="CHEBI:57705"/>
        <dbReference type="ChEBI" id="CHEBI:58223"/>
        <dbReference type="ChEBI" id="CHEBI:61387"/>
        <dbReference type="ChEBI" id="CHEBI:61388"/>
        <dbReference type="EC" id="2.4.1.227"/>
    </reaction>
</comment>
<feature type="domain" description="Glycosyl transferase family 28 C-terminal" evidence="12">
    <location>
        <begin position="194"/>
        <end position="358"/>
    </location>
</feature>
<feature type="binding site" evidence="10">
    <location>
        <position position="129"/>
    </location>
    <ligand>
        <name>UDP-N-acetyl-alpha-D-glucosamine</name>
        <dbReference type="ChEBI" id="CHEBI:57705"/>
    </ligand>
</feature>
<proteinExistence type="inferred from homology"/>
<dbReference type="RefSeq" id="WP_045032183.1">
    <property type="nucleotide sequence ID" value="NZ_JRHC01000005.1"/>
</dbReference>
<keyword evidence="4 10" id="KW-0808">Transferase</keyword>
<dbReference type="PANTHER" id="PTHR21015:SF22">
    <property type="entry name" value="GLYCOSYLTRANSFERASE"/>
    <property type="match status" value="1"/>
</dbReference>
<dbReference type="NCBIfam" id="TIGR01133">
    <property type="entry name" value="murG"/>
    <property type="match status" value="1"/>
</dbReference>
<comment type="function">
    <text evidence="10">Cell wall formation. Catalyzes the transfer of a GlcNAc subunit on undecaprenyl-pyrophosphoryl-MurNAc-pentapeptide (lipid intermediate I) to form undecaprenyl-pyrophosphoryl-MurNAc-(pentapeptide)GlcNAc (lipid intermediate II).</text>
</comment>
<comment type="pathway">
    <text evidence="10">Cell wall biogenesis; peptidoglycan biosynthesis.</text>
</comment>
<keyword evidence="7 10" id="KW-0472">Membrane</keyword>
<dbReference type="GO" id="GO:0009252">
    <property type="term" value="P:peptidoglycan biosynthetic process"/>
    <property type="evidence" value="ECO:0007669"/>
    <property type="project" value="UniProtKB-UniRule"/>
</dbReference>
<evidence type="ECO:0000256" key="2">
    <source>
        <dbReference type="ARBA" id="ARBA00022618"/>
    </source>
</evidence>
<accession>A0A0D8J6R3</accession>
<keyword evidence="2 10" id="KW-0132">Cell division</keyword>
<dbReference type="Pfam" id="PF04101">
    <property type="entry name" value="Glyco_tran_28_C"/>
    <property type="match status" value="1"/>
</dbReference>
<dbReference type="GO" id="GO:0051991">
    <property type="term" value="F:UDP-N-acetyl-D-glucosamine:N-acetylmuramoyl-L-alanyl-D-glutamyl-meso-2,6-diaminopimelyl-D-alanyl-D-alanine-diphosphoundecaprenol 4-beta-N-acetylglucosaminlytransferase activity"/>
    <property type="evidence" value="ECO:0007669"/>
    <property type="project" value="RHEA"/>
</dbReference>
<reference evidence="13 14" key="1">
    <citation type="submission" date="2014-09" db="EMBL/GenBank/DDBJ databases">
        <title>Draft Genome Sequence of Draconibacterium sp. JN14CK-3.</title>
        <authorList>
            <person name="Dong C."/>
            <person name="Lai Q."/>
            <person name="Shao Z."/>
        </authorList>
    </citation>
    <scope>NUCLEOTIDE SEQUENCE [LARGE SCALE GENOMIC DNA]</scope>
    <source>
        <strain evidence="13 14">JN14CK-3</strain>
    </source>
</reference>
<comment type="similarity">
    <text evidence="10">Belongs to the glycosyltransferase 28 family. MurG subfamily.</text>
</comment>
<comment type="caution">
    <text evidence="13">The sequence shown here is derived from an EMBL/GenBank/DDBJ whole genome shotgun (WGS) entry which is preliminary data.</text>
</comment>
<evidence type="ECO:0000256" key="10">
    <source>
        <dbReference type="HAMAP-Rule" id="MF_00033"/>
    </source>
</evidence>
<evidence type="ECO:0000256" key="8">
    <source>
        <dbReference type="ARBA" id="ARBA00023306"/>
    </source>
</evidence>
<dbReference type="InterPro" id="IPR006009">
    <property type="entry name" value="GlcNAc_MurG"/>
</dbReference>
<dbReference type="GO" id="GO:0008360">
    <property type="term" value="P:regulation of cell shape"/>
    <property type="evidence" value="ECO:0007669"/>
    <property type="project" value="UniProtKB-KW"/>
</dbReference>
<gene>
    <name evidence="10" type="primary">murG</name>
    <name evidence="13" type="ORF">LH29_18040</name>
</gene>
<dbReference type="HAMAP" id="MF_00033">
    <property type="entry name" value="MurG"/>
    <property type="match status" value="1"/>
</dbReference>
<sequence>MKQKINKAIISGGGTGGHIFPALAIANEIKKRNPDADILFVGAEDRMEMEKVPAAGYKIIGLPVMGFPRKPSMKMITFFKKLRHSSKLAKKIVADFQPEVAIGVGGYASGPLLRAAAKAKVPCLIQEQNSYAGITNKLLSKKVNSICVAYDKMERFFPAEKLIFTGNPVRENLTEKQNRKEAFEFFDVSEDDKIILIVGGSLGARSVNQAVLKNIKEIAASGVQVIWQTGAYYYDKIQEDLKETKPKNLQIHKFITRMDLAYEVADLVISRAGAGTISELCLVGKASILVPSPNVSEDHQTKNAMALVEQDAALMVRDDEINEKLFPLAFEVVNDEDRCSALAAKSKELAKPDATKQIVDEVEKLVRQ</sequence>
<evidence type="ECO:0000256" key="3">
    <source>
        <dbReference type="ARBA" id="ARBA00022676"/>
    </source>
</evidence>
<keyword evidence="5 10" id="KW-0133">Cell shape</keyword>
<evidence type="ECO:0000256" key="4">
    <source>
        <dbReference type="ARBA" id="ARBA00022679"/>
    </source>
</evidence>
<dbReference type="GO" id="GO:0071555">
    <property type="term" value="P:cell wall organization"/>
    <property type="evidence" value="ECO:0007669"/>
    <property type="project" value="UniProtKB-KW"/>
</dbReference>
<feature type="binding site" evidence="10">
    <location>
        <begin position="15"/>
        <end position="17"/>
    </location>
    <ligand>
        <name>UDP-N-acetyl-alpha-D-glucosamine</name>
        <dbReference type="ChEBI" id="CHEBI:57705"/>
    </ligand>
</feature>
<dbReference type="OrthoDB" id="9808936at2"/>
<dbReference type="GO" id="GO:0005886">
    <property type="term" value="C:plasma membrane"/>
    <property type="evidence" value="ECO:0007669"/>
    <property type="project" value="UniProtKB-SubCell"/>
</dbReference>
<evidence type="ECO:0000256" key="5">
    <source>
        <dbReference type="ARBA" id="ARBA00022960"/>
    </source>
</evidence>
<dbReference type="STRING" id="1544798.LH29_18040"/>
<evidence type="ECO:0000313" key="13">
    <source>
        <dbReference type="EMBL" id="KJF42464.1"/>
    </source>
</evidence>
<keyword evidence="9 10" id="KW-0961">Cell wall biogenesis/degradation</keyword>
<feature type="domain" description="Glycosyltransferase family 28 N-terminal" evidence="11">
    <location>
        <begin position="9"/>
        <end position="146"/>
    </location>
</feature>
<evidence type="ECO:0000259" key="12">
    <source>
        <dbReference type="Pfam" id="PF04101"/>
    </source>
</evidence>
<dbReference type="InterPro" id="IPR007235">
    <property type="entry name" value="Glyco_trans_28_C"/>
</dbReference>
<dbReference type="EC" id="2.4.1.227" evidence="10"/>
<dbReference type="Proteomes" id="UP000032544">
    <property type="component" value="Unassembled WGS sequence"/>
</dbReference>
<comment type="subcellular location">
    <subcellularLocation>
        <location evidence="10">Cell membrane</location>
        <topology evidence="10">Peripheral membrane protein</topology>
        <orientation evidence="10">Cytoplasmic side</orientation>
    </subcellularLocation>
</comment>
<keyword evidence="1 10" id="KW-1003">Cell membrane</keyword>
<evidence type="ECO:0000256" key="1">
    <source>
        <dbReference type="ARBA" id="ARBA00022475"/>
    </source>
</evidence>
<dbReference type="InterPro" id="IPR004276">
    <property type="entry name" value="GlycoTrans_28_N"/>
</dbReference>
<comment type="caution">
    <text evidence="10">Lacks conserved residue(s) required for the propagation of feature annotation.</text>
</comment>
<dbReference type="AlphaFoldDB" id="A0A0D8J6R3"/>
<dbReference type="SUPFAM" id="SSF53756">
    <property type="entry name" value="UDP-Glycosyltransferase/glycogen phosphorylase"/>
    <property type="match status" value="1"/>
</dbReference>
<keyword evidence="3 10" id="KW-0328">Glycosyltransferase</keyword>
<keyword evidence="8 10" id="KW-0131">Cell cycle</keyword>
<evidence type="ECO:0000256" key="7">
    <source>
        <dbReference type="ARBA" id="ARBA00023136"/>
    </source>
</evidence>
<feature type="binding site" evidence="10">
    <location>
        <position position="170"/>
    </location>
    <ligand>
        <name>UDP-N-acetyl-alpha-D-glucosamine</name>
        <dbReference type="ChEBI" id="CHEBI:57705"/>
    </ligand>
</feature>
<evidence type="ECO:0000259" key="11">
    <source>
        <dbReference type="Pfam" id="PF03033"/>
    </source>
</evidence>
<feature type="binding site" evidence="10">
    <location>
        <position position="201"/>
    </location>
    <ligand>
        <name>UDP-N-acetyl-alpha-D-glucosamine</name>
        <dbReference type="ChEBI" id="CHEBI:57705"/>
    </ligand>
</feature>
<dbReference type="EMBL" id="JRHC01000005">
    <property type="protein sequence ID" value="KJF42464.1"/>
    <property type="molecule type" value="Genomic_DNA"/>
</dbReference>
<keyword evidence="14" id="KW-1185">Reference proteome</keyword>
<dbReference type="CDD" id="cd03785">
    <property type="entry name" value="GT28_MurG"/>
    <property type="match status" value="1"/>
</dbReference>
<dbReference type="GO" id="GO:0050511">
    <property type="term" value="F:undecaprenyldiphospho-muramoylpentapeptide beta-N-acetylglucosaminyltransferase activity"/>
    <property type="evidence" value="ECO:0007669"/>
    <property type="project" value="UniProtKB-UniRule"/>
</dbReference>
<keyword evidence="6 10" id="KW-0573">Peptidoglycan synthesis</keyword>
<dbReference type="GO" id="GO:0051301">
    <property type="term" value="P:cell division"/>
    <property type="evidence" value="ECO:0007669"/>
    <property type="project" value="UniProtKB-KW"/>
</dbReference>
<evidence type="ECO:0000256" key="6">
    <source>
        <dbReference type="ARBA" id="ARBA00022984"/>
    </source>
</evidence>
<feature type="binding site" evidence="10">
    <location>
        <position position="300"/>
    </location>
    <ligand>
        <name>UDP-N-acetyl-alpha-D-glucosamine</name>
        <dbReference type="ChEBI" id="CHEBI:57705"/>
    </ligand>
</feature>
<dbReference type="PANTHER" id="PTHR21015">
    <property type="entry name" value="UDP-N-ACETYLGLUCOSAMINE--N-ACETYLMURAMYL-(PENTAPEPTIDE) PYROPHOSPHORYL-UNDECAPRENOL N-ACETYLGLUCOSAMINE TRANSFERASE 1"/>
    <property type="match status" value="1"/>
</dbReference>
<feature type="binding site" evidence="10">
    <location>
        <position position="255"/>
    </location>
    <ligand>
        <name>UDP-N-acetyl-alpha-D-glucosamine</name>
        <dbReference type="ChEBI" id="CHEBI:57705"/>
    </ligand>
</feature>
<protein>
    <recommendedName>
        <fullName evidence="10">UDP-N-acetylglucosamine--N-acetylmuramyl-(pentapeptide) pyrophosphoryl-undecaprenol N-acetylglucosamine transferase</fullName>
        <ecNumber evidence="10">2.4.1.227</ecNumber>
    </recommendedName>
    <alternativeName>
        <fullName evidence="10">Undecaprenyl-PP-MurNAc-pentapeptide-UDPGlcNAc GlcNAc transferase</fullName>
    </alternativeName>
</protein>
<dbReference type="GO" id="GO:0005975">
    <property type="term" value="P:carbohydrate metabolic process"/>
    <property type="evidence" value="ECO:0007669"/>
    <property type="project" value="InterPro"/>
</dbReference>
<dbReference type="Pfam" id="PF03033">
    <property type="entry name" value="Glyco_transf_28"/>
    <property type="match status" value="1"/>
</dbReference>
<organism evidence="13 14">
    <name type="scientific">Draconibacterium sediminis</name>
    <dbReference type="NCBI Taxonomy" id="1544798"/>
    <lineage>
        <taxon>Bacteria</taxon>
        <taxon>Pseudomonadati</taxon>
        <taxon>Bacteroidota</taxon>
        <taxon>Bacteroidia</taxon>
        <taxon>Marinilabiliales</taxon>
        <taxon>Prolixibacteraceae</taxon>
        <taxon>Draconibacterium</taxon>
    </lineage>
</organism>
<evidence type="ECO:0000256" key="9">
    <source>
        <dbReference type="ARBA" id="ARBA00023316"/>
    </source>
</evidence>
<evidence type="ECO:0000313" key="14">
    <source>
        <dbReference type="Proteomes" id="UP000032544"/>
    </source>
</evidence>